<feature type="region of interest" description="Disordered" evidence="14">
    <location>
        <begin position="568"/>
        <end position="679"/>
    </location>
</feature>
<keyword evidence="4" id="KW-0808">Transferase</keyword>
<evidence type="ECO:0000256" key="13">
    <source>
        <dbReference type="PROSITE-ProRule" id="PRU00175"/>
    </source>
</evidence>
<dbReference type="InterPro" id="IPR000306">
    <property type="entry name" value="Znf_FYVE"/>
</dbReference>
<dbReference type="HOGENOM" id="CLU_006668_0_0_1"/>
<dbReference type="PROSITE" id="PS50089">
    <property type="entry name" value="ZF_RING_2"/>
    <property type="match status" value="1"/>
</dbReference>
<dbReference type="Proteomes" id="UP000053664">
    <property type="component" value="Unassembled WGS sequence"/>
</dbReference>
<sequence length="1267" mass="134255">MSGSDPLGAGSSGYGAAAAEDPWSGFSPSAADSSKSSAPPSPAQELESRSSYVNAATANGGARASMHAPPQAQAQYQSFLSERLPRSGSSFGAKKPAATANGSTAAAKTSPGLENESAELAWGSPSPAPAPSKALEDLRITGEDKGIASDPHSAAGSSFTIRDSGNAPNVQGKTAGDPLSQHQQQGEQTGLQGTGPDEAVRRAGHAEDAAGDDDDDDEEEFVYPGAPDERAEEQQADKASSVESVEPLPVDDGPPTPAATKVESAAEPPAPAGQGVEGGTTAQSAESTPAPRRTATPPPIDYDRLASLCSRGNLPELQKFFEETCAEPPRGSGASAFALANEPNPANGLVPLHFAAKEGKTDVAKWLVQEAGAIVEMEDREGETPLHKAAMSGKLPVLTFLLSAGADANAKDADGWTALHNACSRGYLDIVRVLIETAGADIEVQGGRGGWTPLMNAASKGHLPIVRHLTAKQHADPFVRNASGETAYDVAAATFEIYICEVLERYEAERWNASKFSATAGGNQSSTANSTGRIVPGRGPYNPFALHTTVPILVHENQRLDTRLKTLAVNGGKPRWSSSSAARPHKPDRRAPSSMPPGPLAPSRTRHTPMRKDDVDLPSRSMPYKLRFRSRTPAGGPGRRGRGVPPHRRGAQAAAAVAVEDDLASTPTPDSVLGTRRSSDAEHVESSHFWLCEWQRDLTHPLVSVEEGWQYAQSFDALDDRWSAEVPPPLSRLLDGGGLSASVTRAITGGASLATAQGDQEAAQTGWVRRRRWIRVMRRRLDIEFGDELEASEFAFGQDGPADAAADVNAALGIESASSLSTAAIIAAQEAARTECAQLGPDADYLSRAKALAGSGAASGSTPADSLGQDKDELARRIARLVMAITELRQAFDDADGERQSRAEELRREFTVQLGQLREAAGLDDDEDDLSDIDEDDFIYPNSYKDDGASVFTRLPAAITDPATPGPSTTATSRPSIPQRHSSAGSFLRGGVAPSEAGTALGAARSADLAASRDFRVPTNEAPNKVLYGREPIWREQNLQPQWERDEQASDCRGCGRRFTFFLRKHHCRRCGKIFCDSCSSHRAALSVQELVVDPSLPGMALSESAGAARICNSCHAERQLPPSLQNLRGADALMPQRPGNTSAAGEDEFGRSLAPPSDVSSRASELNECPVCNKTLATLGGQEAQEAHVRACLENGGGGSLQGGRYLVYNLPENSPIVGKECLICMEDFAANNKIARLPCLCYFHRACIDSWFKRGRECPVHARSW</sequence>
<dbReference type="SMART" id="SM00184">
    <property type="entry name" value="RING"/>
    <property type="match status" value="1"/>
</dbReference>
<feature type="compositionally biased region" description="Low complexity" evidence="14">
    <location>
        <begin position="27"/>
        <end position="38"/>
    </location>
</feature>
<keyword evidence="6" id="KW-0677">Repeat</keyword>
<evidence type="ECO:0000256" key="10">
    <source>
        <dbReference type="ARBA" id="ARBA00022833"/>
    </source>
</evidence>
<dbReference type="OrthoDB" id="10057496at2759"/>
<feature type="compositionally biased region" description="Basic and acidic residues" evidence="14">
    <location>
        <begin position="134"/>
        <end position="147"/>
    </location>
</feature>
<dbReference type="InterPro" id="IPR017455">
    <property type="entry name" value="Znf_FYVE-rel"/>
</dbReference>
<keyword evidence="8 13" id="KW-0863">Zinc-finger</keyword>
<dbReference type="InterPro" id="IPR036770">
    <property type="entry name" value="Ankyrin_rpt-contain_sf"/>
</dbReference>
<dbReference type="SUPFAM" id="SSF57850">
    <property type="entry name" value="RING/U-box"/>
    <property type="match status" value="1"/>
</dbReference>
<keyword evidence="11 12" id="KW-0040">ANK repeat</keyword>
<dbReference type="SMART" id="SM00248">
    <property type="entry name" value="ANK"/>
    <property type="match status" value="4"/>
</dbReference>
<dbReference type="Pfam" id="PF12796">
    <property type="entry name" value="Ank_2"/>
    <property type="match status" value="1"/>
</dbReference>
<evidence type="ECO:0008006" key="19">
    <source>
        <dbReference type="Google" id="ProtNLM"/>
    </source>
</evidence>
<feature type="region of interest" description="Disordered" evidence="14">
    <location>
        <begin position="1"/>
        <end position="304"/>
    </location>
</feature>
<keyword evidence="7" id="KW-0967">Endosome</keyword>
<dbReference type="SUPFAM" id="SSF57903">
    <property type="entry name" value="FYVE/PHD zinc finger"/>
    <property type="match status" value="1"/>
</dbReference>
<dbReference type="GeneID" id="19317730"/>
<dbReference type="CDD" id="cd16489">
    <property type="entry name" value="mRING-CH-C4HC2H_ZNRF"/>
    <property type="match status" value="1"/>
</dbReference>
<dbReference type="GO" id="GO:0008270">
    <property type="term" value="F:zinc ion binding"/>
    <property type="evidence" value="ECO:0007669"/>
    <property type="project" value="UniProtKB-KW"/>
</dbReference>
<proteinExistence type="predicted"/>
<dbReference type="SMART" id="SM00064">
    <property type="entry name" value="FYVE"/>
    <property type="match status" value="1"/>
</dbReference>
<dbReference type="EMBL" id="KE361633">
    <property type="protein sequence ID" value="EPQ28819.1"/>
    <property type="molecule type" value="Genomic_DNA"/>
</dbReference>
<keyword evidence="9" id="KW-0833">Ubl conjugation pathway</keyword>
<comment type="subcellular location">
    <subcellularLocation>
        <location evidence="2">Cytoplasm</location>
    </subcellularLocation>
    <subcellularLocation>
        <location evidence="1">Endosome</location>
    </subcellularLocation>
</comment>
<evidence type="ECO:0000256" key="6">
    <source>
        <dbReference type="ARBA" id="ARBA00022737"/>
    </source>
</evidence>
<dbReference type="GO" id="GO:0016740">
    <property type="term" value="F:transferase activity"/>
    <property type="evidence" value="ECO:0007669"/>
    <property type="project" value="UniProtKB-KW"/>
</dbReference>
<dbReference type="KEGG" id="pfp:PFL1_03622"/>
<evidence type="ECO:0000256" key="5">
    <source>
        <dbReference type="ARBA" id="ARBA00022723"/>
    </source>
</evidence>
<evidence type="ECO:0000256" key="7">
    <source>
        <dbReference type="ARBA" id="ARBA00022753"/>
    </source>
</evidence>
<protein>
    <recommendedName>
        <fullName evidence="19">FYVE-type domain-containing protein</fullName>
    </recommendedName>
</protein>
<feature type="compositionally biased region" description="Acidic residues" evidence="14">
    <location>
        <begin position="209"/>
        <end position="221"/>
    </location>
</feature>
<evidence type="ECO:0000256" key="14">
    <source>
        <dbReference type="SAM" id="MobiDB-lite"/>
    </source>
</evidence>
<evidence type="ECO:0000259" key="15">
    <source>
        <dbReference type="PROSITE" id="PS50089"/>
    </source>
</evidence>
<dbReference type="eggNOG" id="KOG1729">
    <property type="taxonomic scope" value="Eukaryota"/>
</dbReference>
<keyword evidence="10" id="KW-0862">Zinc</keyword>
<dbReference type="FunFam" id="3.30.40.10:FF:000510">
    <property type="entry name" value="Phosphatidylinositol 3,5-kinase"/>
    <property type="match status" value="1"/>
</dbReference>
<dbReference type="Gene3D" id="1.25.40.20">
    <property type="entry name" value="Ankyrin repeat-containing domain"/>
    <property type="match status" value="2"/>
</dbReference>
<evidence type="ECO:0000256" key="11">
    <source>
        <dbReference type="ARBA" id="ARBA00023043"/>
    </source>
</evidence>
<organism evidence="17 18">
    <name type="scientific">Pseudozyma flocculosa PF-1</name>
    <dbReference type="NCBI Taxonomy" id="1277687"/>
    <lineage>
        <taxon>Eukaryota</taxon>
        <taxon>Fungi</taxon>
        <taxon>Dikarya</taxon>
        <taxon>Basidiomycota</taxon>
        <taxon>Ustilaginomycotina</taxon>
        <taxon>Ustilaginomycetes</taxon>
        <taxon>Ustilaginales</taxon>
        <taxon>Ustilaginaceae</taxon>
        <taxon>Pseudozyma</taxon>
    </lineage>
</organism>
<feature type="region of interest" description="Disordered" evidence="14">
    <location>
        <begin position="1131"/>
        <end position="1159"/>
    </location>
</feature>
<dbReference type="InterPro" id="IPR011011">
    <property type="entry name" value="Znf_FYVE_PHD"/>
</dbReference>
<keyword evidence="5" id="KW-0479">Metal-binding</keyword>
<dbReference type="RefSeq" id="XP_007879332.1">
    <property type="nucleotide sequence ID" value="XM_007881141.1"/>
</dbReference>
<dbReference type="PROSITE" id="PS50178">
    <property type="entry name" value="ZF_FYVE"/>
    <property type="match status" value="1"/>
</dbReference>
<dbReference type="InterPro" id="IPR001841">
    <property type="entry name" value="Znf_RING"/>
</dbReference>
<gene>
    <name evidence="17" type="ORF">PFL1_03622</name>
</gene>
<keyword evidence="3" id="KW-0963">Cytoplasm</keyword>
<feature type="compositionally biased region" description="Low complexity" evidence="14">
    <location>
        <begin position="97"/>
        <end position="109"/>
    </location>
</feature>
<feature type="domain" description="RING-type" evidence="15">
    <location>
        <begin position="1223"/>
        <end position="1263"/>
    </location>
</feature>
<feature type="repeat" description="ANK" evidence="12">
    <location>
        <begin position="381"/>
        <end position="413"/>
    </location>
</feature>
<evidence type="ECO:0000259" key="16">
    <source>
        <dbReference type="PROSITE" id="PS50178"/>
    </source>
</evidence>
<feature type="compositionally biased region" description="Low complexity" evidence="14">
    <location>
        <begin position="962"/>
        <end position="976"/>
    </location>
</feature>
<dbReference type="GO" id="GO:0005768">
    <property type="term" value="C:endosome"/>
    <property type="evidence" value="ECO:0007669"/>
    <property type="project" value="UniProtKB-SubCell"/>
</dbReference>
<evidence type="ECO:0000256" key="12">
    <source>
        <dbReference type="PROSITE-ProRule" id="PRU00023"/>
    </source>
</evidence>
<feature type="compositionally biased region" description="Basic and acidic residues" evidence="14">
    <location>
        <begin position="198"/>
        <end position="208"/>
    </location>
</feature>
<feature type="compositionally biased region" description="Basic residues" evidence="14">
    <location>
        <begin position="639"/>
        <end position="650"/>
    </location>
</feature>
<feature type="compositionally biased region" description="Basic and acidic residues" evidence="14">
    <location>
        <begin position="227"/>
        <end position="236"/>
    </location>
</feature>
<dbReference type="SUPFAM" id="SSF48403">
    <property type="entry name" value="Ankyrin repeat"/>
    <property type="match status" value="1"/>
</dbReference>
<feature type="domain" description="FYVE-type" evidence="16">
    <location>
        <begin position="1046"/>
        <end position="1120"/>
    </location>
</feature>
<dbReference type="AlphaFoldDB" id="A0A061H8M6"/>
<evidence type="ECO:0000256" key="2">
    <source>
        <dbReference type="ARBA" id="ARBA00004496"/>
    </source>
</evidence>
<dbReference type="PANTHER" id="PTHR24201">
    <property type="entry name" value="ANK_REP_REGION DOMAIN-CONTAINING PROTEIN"/>
    <property type="match status" value="1"/>
</dbReference>
<feature type="compositionally biased region" description="Polar residues" evidence="14">
    <location>
        <begin position="155"/>
        <end position="172"/>
    </location>
</feature>
<dbReference type="InterPro" id="IPR050776">
    <property type="entry name" value="Ank_Repeat/CDKN_Inhibitor"/>
</dbReference>
<dbReference type="InterPro" id="IPR013083">
    <property type="entry name" value="Znf_RING/FYVE/PHD"/>
</dbReference>
<feature type="compositionally biased region" description="Low complexity" evidence="14">
    <location>
        <begin position="181"/>
        <end position="195"/>
    </location>
</feature>
<evidence type="ECO:0000256" key="4">
    <source>
        <dbReference type="ARBA" id="ARBA00022679"/>
    </source>
</evidence>
<evidence type="ECO:0000256" key="1">
    <source>
        <dbReference type="ARBA" id="ARBA00004177"/>
    </source>
</evidence>
<feature type="repeat" description="ANK" evidence="12">
    <location>
        <begin position="347"/>
        <end position="379"/>
    </location>
</feature>
<dbReference type="PANTHER" id="PTHR24201:SF16">
    <property type="entry name" value="ANKYRIN-1-LIKE-RELATED"/>
    <property type="match status" value="1"/>
</dbReference>
<dbReference type="Pfam" id="PF00023">
    <property type="entry name" value="Ank"/>
    <property type="match status" value="1"/>
</dbReference>
<dbReference type="PRINTS" id="PR01415">
    <property type="entry name" value="ANKYRIN"/>
</dbReference>
<feature type="region of interest" description="Disordered" evidence="14">
    <location>
        <begin position="959"/>
        <end position="985"/>
    </location>
</feature>
<dbReference type="PROSITE" id="PS50088">
    <property type="entry name" value="ANK_REPEAT"/>
    <property type="match status" value="3"/>
</dbReference>
<dbReference type="PROSITE" id="PS50297">
    <property type="entry name" value="ANK_REP_REGION"/>
    <property type="match status" value="3"/>
</dbReference>
<evidence type="ECO:0000256" key="8">
    <source>
        <dbReference type="ARBA" id="ARBA00022771"/>
    </source>
</evidence>
<name>A0A061H8M6_9BASI</name>
<evidence type="ECO:0000256" key="3">
    <source>
        <dbReference type="ARBA" id="ARBA00022490"/>
    </source>
</evidence>
<evidence type="ECO:0000313" key="18">
    <source>
        <dbReference type="Proteomes" id="UP000053664"/>
    </source>
</evidence>
<dbReference type="Pfam" id="PF01363">
    <property type="entry name" value="FYVE"/>
    <property type="match status" value="1"/>
</dbReference>
<accession>A0A061H8M6</accession>
<feature type="repeat" description="ANK" evidence="12">
    <location>
        <begin position="414"/>
        <end position="436"/>
    </location>
</feature>
<reference evidence="17 18" key="1">
    <citation type="journal article" date="2013" name="Plant Cell">
        <title>The transition from a phytopathogenic smut ancestor to an anamorphic biocontrol agent deciphered by comparative whole-genome analysis.</title>
        <authorList>
            <person name="Lefebvre F."/>
            <person name="Joly D.L."/>
            <person name="Labbe C."/>
            <person name="Teichmann B."/>
            <person name="Linning R."/>
            <person name="Belzile F."/>
            <person name="Bakkeren G."/>
            <person name="Belanger R.R."/>
        </authorList>
    </citation>
    <scope>NUCLEOTIDE SEQUENCE [LARGE SCALE GENOMIC DNA]</scope>
    <source>
        <strain evidence="17 18">PF-1</strain>
    </source>
</reference>
<dbReference type="InterPro" id="IPR002110">
    <property type="entry name" value="Ankyrin_rpt"/>
</dbReference>
<evidence type="ECO:0000313" key="17">
    <source>
        <dbReference type="EMBL" id="EPQ28819.1"/>
    </source>
</evidence>
<dbReference type="Pfam" id="PF13639">
    <property type="entry name" value="zf-RING_2"/>
    <property type="match status" value="1"/>
</dbReference>
<evidence type="ECO:0000256" key="9">
    <source>
        <dbReference type="ARBA" id="ARBA00022786"/>
    </source>
</evidence>
<dbReference type="Gene3D" id="3.30.40.10">
    <property type="entry name" value="Zinc/RING finger domain, C3HC4 (zinc finger)"/>
    <property type="match status" value="2"/>
</dbReference>